<comment type="caution">
    <text evidence="3">The sequence shown here is derived from an EMBL/GenBank/DDBJ whole genome shotgun (WGS) entry which is preliminary data.</text>
</comment>
<dbReference type="EMBL" id="LKCN02000007">
    <property type="protein sequence ID" value="RCI12829.1"/>
    <property type="molecule type" value="Genomic_DNA"/>
</dbReference>
<feature type="compositionally biased region" description="Polar residues" evidence="1">
    <location>
        <begin position="212"/>
        <end position="233"/>
    </location>
</feature>
<evidence type="ECO:0000313" key="4">
    <source>
        <dbReference type="Proteomes" id="UP000253664"/>
    </source>
</evidence>
<evidence type="ECO:0000313" key="3">
    <source>
        <dbReference type="EMBL" id="RCI12829.1"/>
    </source>
</evidence>
<sequence>MKFLAITALAVCLSEGVLAAPAHGCNGNPARKRDLGFAGGPSKRSATGAKDSIFHGFFGLESGKQDAKASAAKKHSPKGEGKKEESTEKESPKGSSDKEDSQSSNEQRLVFDKNGELAKQTKSGNSTVGKFTQSNKVDELGLSRLLQDNSDDQLLPEAAQFSQTTDVSGGKSEAEKATNKAASTAADNEATGNNGGGSVDSKGVEASGGSGATQDSNEKSASSSDGKQNTADIISNMLRYGGGLEEEG</sequence>
<dbReference type="OrthoDB" id="10575041at2759"/>
<feature type="chain" id="PRO_5016933834" evidence="2">
    <location>
        <begin position="20"/>
        <end position="248"/>
    </location>
</feature>
<feature type="compositionally biased region" description="Polar residues" evidence="1">
    <location>
        <begin position="120"/>
        <end position="135"/>
    </location>
</feature>
<reference evidence="3 4" key="1">
    <citation type="journal article" date="2015" name="BMC Genomics">
        <title>Insights from the genome of Ophiocordyceps polyrhachis-furcata to pathogenicity and host specificity in insect fungi.</title>
        <authorList>
            <person name="Wichadakul D."/>
            <person name="Kobmoo N."/>
            <person name="Ingsriswang S."/>
            <person name="Tangphatsornruang S."/>
            <person name="Chantasingh D."/>
            <person name="Luangsa-ard J.J."/>
            <person name="Eurwilaichitr L."/>
        </authorList>
    </citation>
    <scope>NUCLEOTIDE SEQUENCE [LARGE SCALE GENOMIC DNA]</scope>
    <source>
        <strain evidence="3 4">BCC 54312</strain>
    </source>
</reference>
<gene>
    <name evidence="3" type="ORF">L249_0398</name>
</gene>
<dbReference type="AlphaFoldDB" id="A0A367LEI1"/>
<feature type="compositionally biased region" description="Basic and acidic residues" evidence="1">
    <location>
        <begin position="77"/>
        <end position="101"/>
    </location>
</feature>
<name>A0A367LEI1_9HYPO</name>
<protein>
    <submittedName>
        <fullName evidence="3">Uncharacterized protein</fullName>
    </submittedName>
</protein>
<organism evidence="3 4">
    <name type="scientific">Ophiocordyceps polyrhachis-furcata BCC 54312</name>
    <dbReference type="NCBI Taxonomy" id="1330021"/>
    <lineage>
        <taxon>Eukaryota</taxon>
        <taxon>Fungi</taxon>
        <taxon>Dikarya</taxon>
        <taxon>Ascomycota</taxon>
        <taxon>Pezizomycotina</taxon>
        <taxon>Sordariomycetes</taxon>
        <taxon>Hypocreomycetidae</taxon>
        <taxon>Hypocreales</taxon>
        <taxon>Ophiocordycipitaceae</taxon>
        <taxon>Ophiocordyceps</taxon>
    </lineage>
</organism>
<feature type="signal peptide" evidence="2">
    <location>
        <begin position="1"/>
        <end position="19"/>
    </location>
</feature>
<feature type="region of interest" description="Disordered" evidence="1">
    <location>
        <begin position="65"/>
        <end position="248"/>
    </location>
</feature>
<keyword evidence="4" id="KW-1185">Reference proteome</keyword>
<dbReference type="Proteomes" id="UP000253664">
    <property type="component" value="Unassembled WGS sequence"/>
</dbReference>
<feature type="compositionally biased region" description="Polar residues" evidence="1">
    <location>
        <begin position="180"/>
        <end position="192"/>
    </location>
</feature>
<evidence type="ECO:0000256" key="1">
    <source>
        <dbReference type="SAM" id="MobiDB-lite"/>
    </source>
</evidence>
<accession>A0A367LEI1</accession>
<keyword evidence="2" id="KW-0732">Signal</keyword>
<evidence type="ECO:0000256" key="2">
    <source>
        <dbReference type="SAM" id="SignalP"/>
    </source>
</evidence>
<proteinExistence type="predicted"/>